<protein>
    <submittedName>
        <fullName evidence="1">Uncharacterized protein</fullName>
    </submittedName>
</protein>
<reference evidence="1 2" key="1">
    <citation type="submission" date="2020-04" db="EMBL/GenBank/DDBJ databases">
        <authorList>
            <person name="De Canck E."/>
        </authorList>
    </citation>
    <scope>NUCLEOTIDE SEQUENCE [LARGE SCALE GENOMIC DNA]</scope>
    <source>
        <strain evidence="1 2">LMG 29542</strain>
    </source>
</reference>
<evidence type="ECO:0000313" key="1">
    <source>
        <dbReference type="EMBL" id="CAB3756417.1"/>
    </source>
</evidence>
<dbReference type="Proteomes" id="UP000494363">
    <property type="component" value="Unassembled WGS sequence"/>
</dbReference>
<keyword evidence="2" id="KW-1185">Reference proteome</keyword>
<gene>
    <name evidence="1" type="ORF">LMG29542_02860</name>
</gene>
<proteinExistence type="predicted"/>
<dbReference type="EMBL" id="CADIKH010000011">
    <property type="protein sequence ID" value="CAB3756417.1"/>
    <property type="molecule type" value="Genomic_DNA"/>
</dbReference>
<evidence type="ECO:0000313" key="2">
    <source>
        <dbReference type="Proteomes" id="UP000494363"/>
    </source>
</evidence>
<organism evidence="1 2">
    <name type="scientific">Paraburkholderia humisilvae</name>
    <dbReference type="NCBI Taxonomy" id="627669"/>
    <lineage>
        <taxon>Bacteria</taxon>
        <taxon>Pseudomonadati</taxon>
        <taxon>Pseudomonadota</taxon>
        <taxon>Betaproteobacteria</taxon>
        <taxon>Burkholderiales</taxon>
        <taxon>Burkholderiaceae</taxon>
        <taxon>Paraburkholderia</taxon>
    </lineage>
</organism>
<sequence>MFDAEIATTLLNRWERMPRTDGVSALELLREGKLAFSHHRYTAARVNDTCDSGAFDIELLTFDDGSTALRLSAAAQLAAWSRWVAIDPVTDETQVSRSEIDL</sequence>
<dbReference type="AlphaFoldDB" id="A0A6J5DS26"/>
<name>A0A6J5DS26_9BURK</name>
<accession>A0A6J5DS26</accession>